<evidence type="ECO:0000256" key="2">
    <source>
        <dbReference type="PROSITE-ProRule" id="PRU00339"/>
    </source>
</evidence>
<dbReference type="Gene3D" id="1.25.40.10">
    <property type="entry name" value="Tetratricopeptide repeat domain"/>
    <property type="match status" value="4"/>
</dbReference>
<evidence type="ECO:0000313" key="3">
    <source>
        <dbReference type="EMBL" id="OUR80959.1"/>
    </source>
</evidence>
<dbReference type="Gene3D" id="3.40.50.300">
    <property type="entry name" value="P-loop containing nucleotide triphosphate hydrolases"/>
    <property type="match status" value="1"/>
</dbReference>
<keyword evidence="1" id="KW-0808">Transferase</keyword>
<name>A0A1Y5EET3_COLPS</name>
<dbReference type="InterPro" id="IPR027417">
    <property type="entry name" value="P-loop_NTPase"/>
</dbReference>
<dbReference type="InterPro" id="IPR011990">
    <property type="entry name" value="TPR-like_helical_dom_sf"/>
</dbReference>
<dbReference type="Pfam" id="PF13469">
    <property type="entry name" value="Sulfotransfer_3"/>
    <property type="match status" value="1"/>
</dbReference>
<dbReference type="SMART" id="SM00028">
    <property type="entry name" value="TPR"/>
    <property type="match status" value="9"/>
</dbReference>
<dbReference type="InterPro" id="IPR019734">
    <property type="entry name" value="TPR_rpt"/>
</dbReference>
<dbReference type="EMBL" id="MAAF01000056">
    <property type="protein sequence ID" value="OUR80959.1"/>
    <property type="molecule type" value="Genomic_DNA"/>
</dbReference>
<dbReference type="PANTHER" id="PTHR12788">
    <property type="entry name" value="PROTEIN-TYROSINE SULFOTRANSFERASE 2"/>
    <property type="match status" value="1"/>
</dbReference>
<sequence length="908" mass="102835">MNELILLRQLAENQQYPSLLELAQSLWYDSGNPAVLPLLATANAHMGLKENTQALYQQSLKHFDVLDADARCDLAVVLIVMQRIDDAIKMLSDVLVEQANHALALARLAYCYLASGRLAEAQHFFKKSLIITPERFVVHRNLVAVYIAQNELSQAQKQLYSATEVLDNHHDLEDALYQQYWMQLNTTQLQLWVAQDLFTPAEEWLTQLAVQQQAGDCEEAVLVQCVKSYSQVLAEKDFHQQATDILREYLTRYNDNVALCMALAELAQVQGHFMQAINLLQKALKKDEENSALWVQLSTACLHRFDKKARKAAERAVSLADALEVTEQQTLVLIKMKQAQASNALAQVESQAQNFEVSEQLYRDILAEHSHFLPALQGLGQQQMQLGNIDEAVALFERVKDIDPLKGYSALINAQRFPDDVDTLDKMAVAANKPSMEGSLRAGILFQLAAAWEKQKDYDKAFGFAKQANTASKKFLPYNAQKHREDCARLRACFSKSLYQHRPNCGVESTVPIYVLGMPRSGTTLVEQILSGHSDIFGAGELGVIPQVVQGMNRWERHTGSGRQYPDCIDDFNAYTIAGIANNVLKELQELAAEAKPEATYVVDKMPHNFENIGLIKFLFPNAKIISVRRDPRDIAISNYFTDYQAKHGGMGFAYDLEHIGEQLADHNLLMHHWQQIFPGEILEINYEDVVDDLAGSARKMLSYIGVDWQPRVLKFNELVRTVKTASVWQVRQPIYKTSKAKWQRYQTQLTPLIKSTNTKIVSNPITDLFTLPEPGFLTDGVALYKEGKLDDAEMCFKKMLHHNPKHAACHYMVGLVYLTKNHAQDGIRHFEKAVASCPWQKEWRQNLLKAYEQEGETNKIAAFKKKHQRSSGSYANRAITPDEHEPENGLFYEQLTSDAFTTNTKII</sequence>
<evidence type="ECO:0008006" key="5">
    <source>
        <dbReference type="Google" id="ProtNLM"/>
    </source>
</evidence>
<keyword evidence="2" id="KW-0802">TPR repeat</keyword>
<dbReference type="Pfam" id="PF13432">
    <property type="entry name" value="TPR_16"/>
    <property type="match status" value="3"/>
</dbReference>
<evidence type="ECO:0000313" key="4">
    <source>
        <dbReference type="Proteomes" id="UP000243053"/>
    </source>
</evidence>
<dbReference type="AlphaFoldDB" id="A0A1Y5EET3"/>
<dbReference type="GO" id="GO:0008476">
    <property type="term" value="F:protein-tyrosine sulfotransferase activity"/>
    <property type="evidence" value="ECO:0007669"/>
    <property type="project" value="InterPro"/>
</dbReference>
<feature type="repeat" description="TPR" evidence="2">
    <location>
        <begin position="102"/>
        <end position="135"/>
    </location>
</feature>
<dbReference type="PROSITE" id="PS50005">
    <property type="entry name" value="TPR"/>
    <property type="match status" value="2"/>
</dbReference>
<feature type="repeat" description="TPR" evidence="2">
    <location>
        <begin position="373"/>
        <end position="406"/>
    </location>
</feature>
<dbReference type="PANTHER" id="PTHR12788:SF10">
    <property type="entry name" value="PROTEIN-TYROSINE SULFOTRANSFERASE"/>
    <property type="match status" value="1"/>
</dbReference>
<dbReference type="SUPFAM" id="SSF52540">
    <property type="entry name" value="P-loop containing nucleoside triphosphate hydrolases"/>
    <property type="match status" value="1"/>
</dbReference>
<dbReference type="InterPro" id="IPR026634">
    <property type="entry name" value="TPST-like"/>
</dbReference>
<comment type="caution">
    <text evidence="3">The sequence shown here is derived from an EMBL/GenBank/DDBJ whole genome shotgun (WGS) entry which is preliminary data.</text>
</comment>
<accession>A0A1Y5EET3</accession>
<dbReference type="Pfam" id="PF14559">
    <property type="entry name" value="TPR_19"/>
    <property type="match status" value="1"/>
</dbReference>
<gene>
    <name evidence="3" type="ORF">A9Q75_09890</name>
</gene>
<protein>
    <recommendedName>
        <fullName evidence="5">Sulfotransferase</fullName>
    </recommendedName>
</protein>
<organism evidence="3 4">
    <name type="scientific">Colwellia psychrerythraea</name>
    <name type="common">Vibrio psychroerythus</name>
    <dbReference type="NCBI Taxonomy" id="28229"/>
    <lineage>
        <taxon>Bacteria</taxon>
        <taxon>Pseudomonadati</taxon>
        <taxon>Pseudomonadota</taxon>
        <taxon>Gammaproteobacteria</taxon>
        <taxon>Alteromonadales</taxon>
        <taxon>Colwelliaceae</taxon>
        <taxon>Colwellia</taxon>
    </lineage>
</organism>
<dbReference type="SUPFAM" id="SSF48452">
    <property type="entry name" value="TPR-like"/>
    <property type="match status" value="3"/>
</dbReference>
<dbReference type="Proteomes" id="UP000243053">
    <property type="component" value="Unassembled WGS sequence"/>
</dbReference>
<evidence type="ECO:0000256" key="1">
    <source>
        <dbReference type="ARBA" id="ARBA00022679"/>
    </source>
</evidence>
<proteinExistence type="predicted"/>
<reference evidence="4" key="1">
    <citation type="journal article" date="2017" name="Proc. Natl. Acad. Sci. U.S.A.">
        <title>Simulation of Deepwater Horizon oil plume reveals substrate specialization within a complex community of hydrocarbon degraders.</title>
        <authorList>
            <person name="Hu P."/>
            <person name="Dubinsky E.A."/>
            <person name="Probst A.J."/>
            <person name="Wang J."/>
            <person name="Sieber C.M.K."/>
            <person name="Tom L.M."/>
            <person name="Gardinali P."/>
            <person name="Banfield J.F."/>
            <person name="Atlas R.M."/>
            <person name="Andersen G.L."/>
        </authorList>
    </citation>
    <scope>NUCLEOTIDE SEQUENCE [LARGE SCALE GENOMIC DNA]</scope>
</reference>